<evidence type="ECO:0000256" key="1">
    <source>
        <dbReference type="ARBA" id="ARBA00004496"/>
    </source>
</evidence>
<dbReference type="InterPro" id="IPR020807">
    <property type="entry name" value="PKS_DH"/>
</dbReference>
<feature type="region of interest" description="Disordered" evidence="9">
    <location>
        <begin position="1"/>
        <end position="46"/>
    </location>
</feature>
<dbReference type="SUPFAM" id="SSF53901">
    <property type="entry name" value="Thiolase-like"/>
    <property type="match status" value="2"/>
</dbReference>
<evidence type="ECO:0000313" key="14">
    <source>
        <dbReference type="Proteomes" id="UP000677898"/>
    </source>
</evidence>
<evidence type="ECO:0000259" key="12">
    <source>
        <dbReference type="PROSITE" id="PS52019"/>
    </source>
</evidence>
<dbReference type="Pfam" id="PF00109">
    <property type="entry name" value="ketoacyl-synt"/>
    <property type="match status" value="2"/>
</dbReference>
<evidence type="ECO:0000256" key="7">
    <source>
        <dbReference type="ARBA" id="ARBA00022737"/>
    </source>
</evidence>
<dbReference type="PROSITE" id="PS52004">
    <property type="entry name" value="KS3_2"/>
    <property type="match status" value="2"/>
</dbReference>
<feature type="region of interest" description="Disordered" evidence="9">
    <location>
        <begin position="1380"/>
        <end position="1408"/>
    </location>
</feature>
<protein>
    <submittedName>
        <fullName evidence="13">SDR family NAD(P)-dependent oxidoreductase</fullName>
    </submittedName>
</protein>
<sequence>MKTATASNTSDISLPNQRRGGQRQAVPQRARRQIGDDAERAAGSQPQAGKVAIVGFSGRFPGADTPEAFWRLLVEGRSAVGAFPYWDLPGIAERRHLRDAFACPGGFILDPAAFDADFFKISAREAEAMDPQHRLVLEQTWAAFEDAGICPRSLRGSNTGVYIGVSSADYNGLLARSAAGAHDATGNAHSIIANRISYLFDLHGPSAPIDTACSSSLVAVHRAAQSILSGDCTVAVAGGVNLCFEPMVFIGAAKAGMLSPGGHCRTFAADADGYVRGEGVGVLILKDYRQALADGDNIVATVIGSAENHGGHANSLTAPNPRAQADLIKQACRGIDIDSIGYIEAHGTGTRLGDPIEISGLKQAFAELGGSGARRCYLGSVKTNIGHLESAAGIAGVIKVLLALKHGYLPKSLHSEPRNPYIDLAGSPFEVLGEGRAWPQQPDGRGGMLPRRAGVSSFGFGGANAHVVLEAAEPEAGAAVQGWAATIFPLSARTPEALRARVEQLIDCIERQPGLALPDLAASLQLGREAMECRLAIAAESRDGLLARLRHDPVGVDGDGDGQGSEPADDIAASEVFQALQQQDRDALLALWRRGANVDWRQLYPAGRARRIPLPTYPFSRDVYWISETPAAGRTREPVLHPLVQRNTSDLAGQRFSSRFDGNESFFDEHRIRGRKILPGVAYLEMARAAIALSLAGDEAPVRLKHIAWQQPMRHDGGELAIDIELAEQGNGEIRFEVLGAAAQGPSYCRGVALVGAAEPLPQLDLPAIAVATAAQRLEPRQCYRIFGEMGLDYGDRFRGIRALQAGNGQVLATLALPGGPADTGDCTEPLRMPPGLLDSALQSALGLALLDPAQPDEGRQPLVPFALDGVIFGDLSLLGDDCHAWVRYAANHQPGRITRLDVDLCDTQGRVALRLLGFSSRRLDGGRAEPLVMMPLWRDRAPRLNGAQRCSRHRILLLGHPHIAPDALAERCRDLAADGRQIHIERLPVVADDPAPALQALAAFLLRYLKACRAEDLVQLILPDCEAGLQPMAPVFASLQALLKTARNERLIGVAQSIEVAGVQSPEQLAQWLIESSRQADERVRYQDGPGARPRRQVASWHETALAAAARAPWRAGGVYLLTGGAGGLGLLLAEAIAREARGAKLILAGRSAGQPPETSARRIAEIEALGAEVRLEALDVADQAAVDALIARCERAFGGIHGVVHCAGLTRDSLLAQKTEADLAAVLAPKVAGTLNLDRATAHLALDCFVLFSSASAVMGNPGQGDYALANAFMDAFAGWRNRQAAAGRRHGRTLAVNWPLWRNGGMRIDPRHEQRMAEQTGIRPLSDHGGLELLRRALADASAPGQLMVLEGDTARIQAFVAEQWHEPVAMMFDAPEAADPPDASTAQAPAEALPPAASASAPADGDPINPAIRYFKQLLSQALKRPAEKIGSDGTFERYGVDSIILTELTAKLEQHFGSLPSTLLYEYQTVRELSGYFSDHHREALQRLVCGEPANRRTAADNADVGKRAAAAPSPQRHRRNRTSQRGIPSVASQSRDLAIIGLSGRYPGAEDLETFWRRLAGGEDLVSEVPAQRWDHRAYFDEQRGRFDKTYCKWGGFLDGVEDFDPLFFNLSPREAAIVNPNDRLFLETCWNLLEGAGLTRQRLRQQYRQQVGVFVGVMYQQYQAFQADLVRESLVSVASYSAIANRVSYFFDFQGPSLAIDTMCSSSISAIHAAGEALRNGDCRLAIAGGVNLTLHPKKYIGLSVGQVLGSRAGSRSFADGDGYLPAEGVGAVLLKTLADAERDGDPILAVIKSTAVNHGGHTHGFSVPSAKAQAELIGSHFKRAGIDPRTISYVESAANGSAMGDAIELSALSRVFSEAGVAGRSCAIGSVKSNIGHAEAASGMSQLSKLVLQLQHRQLAPSLLLGPLNPKLDFDNSPFVLQRELGDWAQPVVEMDGVSQPCPRRASLSAFGAGGSNAHLILEESPRHEERPARPAADAAQVEDGLLYIVPMSAKSAGSLHGGVARLARHLDTHPDLRLNDLAYTLQTGREAMEWRLALLAKGMGELRTALAAILRVLDQGEGMAALETLDLPLFFGNVDEVPAAMASLLSGPGADALSRSLIAAGEREQLALFWTQGGEVPWDTLAENTSTGHGVRIVPLPTYAFDKQRYWLEPPNTLKALRDDVTAASTTSTTQPPPERMPANVTGAQANSEETAAEQGLRLLAGLLGMAPKALSPAKPLSVYGADSIVMAQLAMRLQAEVDPGFTLAEIQQCVTIRDLRECLAERGRHAGSKGQGQALPAEISKLFTRPAARFLELQRLNTMDHGRPVFWIHGALGGCEIYQGLAQRIKRPFFGLQARGWMTSRHPLQGIQAMAAYYVQAIQSVQSHGPYDLGGYSLGGMLAYEVTRQLQELGEAVTTLVMLDSPDVTGERTARLADKTRLLQTVNMALQMTIGETPERFAEVLIHRDAIDLSLSQREYLQQLTALARQRGLKMSDDRLQQLMEQVAQIQQAYHVEHHRILPLPRAGEVACHYFRNAGGLWMGALEPYFSTDGREFAAFNHANYWQEWQRQLPNFEMIDVASSSHMTLLTEPEVFEVIATFCASLYAEAVAEDTVG</sequence>
<evidence type="ECO:0000259" key="10">
    <source>
        <dbReference type="PROSITE" id="PS50075"/>
    </source>
</evidence>
<dbReference type="SMART" id="SM00825">
    <property type="entry name" value="PKS_KS"/>
    <property type="match status" value="2"/>
</dbReference>
<dbReference type="PROSITE" id="PS50075">
    <property type="entry name" value="CARRIER"/>
    <property type="match status" value="2"/>
</dbReference>
<dbReference type="InterPro" id="IPR020806">
    <property type="entry name" value="PKS_PP-bd"/>
</dbReference>
<dbReference type="InterPro" id="IPR049551">
    <property type="entry name" value="PKS_DH_C"/>
</dbReference>
<feature type="compositionally biased region" description="Low complexity" evidence="9">
    <location>
        <begin position="17"/>
        <end position="28"/>
    </location>
</feature>
<dbReference type="InterPro" id="IPR018201">
    <property type="entry name" value="Ketoacyl_synth_AS"/>
</dbReference>
<dbReference type="PANTHER" id="PTHR43775:SF37">
    <property type="entry name" value="SI:DKEY-61P9.11"/>
    <property type="match status" value="1"/>
</dbReference>
<evidence type="ECO:0000256" key="5">
    <source>
        <dbReference type="ARBA" id="ARBA00022553"/>
    </source>
</evidence>
<dbReference type="PROSITE" id="PS52019">
    <property type="entry name" value="PKS_MFAS_DH"/>
    <property type="match status" value="1"/>
</dbReference>
<dbReference type="InterPro" id="IPR016039">
    <property type="entry name" value="Thiolase-like"/>
</dbReference>
<dbReference type="InterPro" id="IPR020841">
    <property type="entry name" value="PKS_Beta-ketoAc_synthase_dom"/>
</dbReference>
<dbReference type="Pfam" id="PF14765">
    <property type="entry name" value="PS-DH"/>
    <property type="match status" value="1"/>
</dbReference>
<gene>
    <name evidence="13" type="ORF">GO998_20115</name>
</gene>
<evidence type="ECO:0000256" key="2">
    <source>
        <dbReference type="ARBA" id="ARBA00004792"/>
    </source>
</evidence>
<dbReference type="InterPro" id="IPR006162">
    <property type="entry name" value="Ppantetheine_attach_site"/>
</dbReference>
<dbReference type="InterPro" id="IPR036291">
    <property type="entry name" value="NAD(P)-bd_dom_sf"/>
</dbReference>
<keyword evidence="3" id="KW-0596">Phosphopantetheine</keyword>
<dbReference type="Gene3D" id="3.40.50.1820">
    <property type="entry name" value="alpha/beta hydrolase"/>
    <property type="match status" value="1"/>
</dbReference>
<feature type="region of interest" description="N-terminal hotdog fold" evidence="8">
    <location>
        <begin position="641"/>
        <end position="760"/>
    </location>
</feature>
<dbReference type="CDD" id="cd08953">
    <property type="entry name" value="KR_2_SDR_x"/>
    <property type="match status" value="1"/>
</dbReference>
<comment type="subcellular location">
    <subcellularLocation>
        <location evidence="1">Cytoplasm</location>
    </subcellularLocation>
</comment>
<proteinExistence type="predicted"/>
<feature type="compositionally biased region" description="Low complexity" evidence="9">
    <location>
        <begin position="1380"/>
        <end position="1407"/>
    </location>
</feature>
<organism evidence="13 14">
    <name type="scientific">Ralstonia syzygii</name>
    <dbReference type="NCBI Taxonomy" id="28097"/>
    <lineage>
        <taxon>Bacteria</taxon>
        <taxon>Pseudomonadati</taxon>
        <taxon>Pseudomonadota</taxon>
        <taxon>Betaproteobacteria</taxon>
        <taxon>Burkholderiales</taxon>
        <taxon>Burkholderiaceae</taxon>
        <taxon>Ralstonia</taxon>
        <taxon>Ralstonia solanacearum species complex</taxon>
    </lineage>
</organism>
<dbReference type="Proteomes" id="UP000677898">
    <property type="component" value="Plasmid pLLRS-1"/>
</dbReference>
<feature type="active site" description="Proton acceptor; for dehydratase activity" evidence="8">
    <location>
        <position position="670"/>
    </location>
</feature>
<dbReference type="SUPFAM" id="SSF51735">
    <property type="entry name" value="NAD(P)-binding Rossmann-fold domains"/>
    <property type="match status" value="1"/>
</dbReference>
<dbReference type="InterPro" id="IPR014030">
    <property type="entry name" value="Ketoacyl_synth_N"/>
</dbReference>
<dbReference type="InterPro" id="IPR001031">
    <property type="entry name" value="Thioesterase"/>
</dbReference>
<feature type="active site" description="Proton donor; for dehydratase activity" evidence="8">
    <location>
        <position position="839"/>
    </location>
</feature>
<dbReference type="Pfam" id="PF02801">
    <property type="entry name" value="Ketoacyl-synt_C"/>
    <property type="match status" value="2"/>
</dbReference>
<dbReference type="Pfam" id="PF08659">
    <property type="entry name" value="KR"/>
    <property type="match status" value="1"/>
</dbReference>
<geneLocation type="plasmid" evidence="13 14">
    <name>pLLRS-1</name>
</geneLocation>
<dbReference type="SMART" id="SM00826">
    <property type="entry name" value="PKS_DH"/>
    <property type="match status" value="1"/>
</dbReference>
<feature type="compositionally biased region" description="Polar residues" evidence="9">
    <location>
        <begin position="1"/>
        <end position="16"/>
    </location>
</feature>
<dbReference type="SUPFAM" id="SSF47336">
    <property type="entry name" value="ACP-like"/>
    <property type="match status" value="2"/>
</dbReference>
<dbReference type="RefSeq" id="WP_211905900.1">
    <property type="nucleotide sequence ID" value="NZ_CP046730.1"/>
</dbReference>
<dbReference type="Gene3D" id="1.10.1200.10">
    <property type="entry name" value="ACP-like"/>
    <property type="match status" value="2"/>
</dbReference>
<evidence type="ECO:0000259" key="11">
    <source>
        <dbReference type="PROSITE" id="PS52004"/>
    </source>
</evidence>
<dbReference type="InterPro" id="IPR050091">
    <property type="entry name" value="PKS_NRPS_Biosynth_Enz"/>
</dbReference>
<dbReference type="SMART" id="SM01294">
    <property type="entry name" value="PKS_PP_betabranch"/>
    <property type="match status" value="1"/>
</dbReference>
<dbReference type="SUPFAM" id="SSF53474">
    <property type="entry name" value="alpha/beta-Hydrolases"/>
    <property type="match status" value="1"/>
</dbReference>
<evidence type="ECO:0000256" key="8">
    <source>
        <dbReference type="PROSITE-ProRule" id="PRU01363"/>
    </source>
</evidence>
<dbReference type="InterPro" id="IPR057326">
    <property type="entry name" value="KR_dom"/>
</dbReference>
<feature type="domain" description="Ketosynthase family 3 (KS3)" evidence="11">
    <location>
        <begin position="48"/>
        <end position="471"/>
    </location>
</feature>
<dbReference type="CDD" id="cd00833">
    <property type="entry name" value="PKS"/>
    <property type="match status" value="2"/>
</dbReference>
<keyword evidence="4" id="KW-0963">Cytoplasm</keyword>
<dbReference type="InterPro" id="IPR009081">
    <property type="entry name" value="PP-bd_ACP"/>
</dbReference>
<dbReference type="EMBL" id="CP046730">
    <property type="protein sequence ID" value="QUP56027.1"/>
    <property type="molecule type" value="Genomic_DNA"/>
</dbReference>
<dbReference type="Gene3D" id="3.10.129.110">
    <property type="entry name" value="Polyketide synthase dehydratase"/>
    <property type="match status" value="1"/>
</dbReference>
<feature type="domain" description="Ketosynthase family 3 (KS3)" evidence="11">
    <location>
        <begin position="1540"/>
        <end position="1972"/>
    </location>
</feature>
<name>A0ABX7ZM11_9RALS</name>
<dbReference type="Gene3D" id="3.40.50.720">
    <property type="entry name" value="NAD(P)-binding Rossmann-like Domain"/>
    <property type="match status" value="1"/>
</dbReference>
<evidence type="ECO:0000256" key="9">
    <source>
        <dbReference type="SAM" id="MobiDB-lite"/>
    </source>
</evidence>
<feature type="compositionally biased region" description="Polar residues" evidence="9">
    <location>
        <begin position="1529"/>
        <end position="1538"/>
    </location>
</feature>
<feature type="region of interest" description="C-terminal hotdog fold" evidence="8">
    <location>
        <begin position="774"/>
        <end position="930"/>
    </location>
</feature>
<keyword evidence="13" id="KW-0614">Plasmid</keyword>
<feature type="region of interest" description="Disordered" evidence="9">
    <location>
        <begin position="1504"/>
        <end position="1538"/>
    </location>
</feature>
<dbReference type="SMART" id="SM00822">
    <property type="entry name" value="PKS_KR"/>
    <property type="match status" value="1"/>
</dbReference>
<dbReference type="PANTHER" id="PTHR43775">
    <property type="entry name" value="FATTY ACID SYNTHASE"/>
    <property type="match status" value="1"/>
</dbReference>
<dbReference type="Gene3D" id="1.10.1240.100">
    <property type="match status" value="2"/>
</dbReference>
<feature type="domain" description="Carrier" evidence="10">
    <location>
        <begin position="1410"/>
        <end position="1486"/>
    </location>
</feature>
<dbReference type="InterPro" id="IPR029058">
    <property type="entry name" value="AB_hydrolase_fold"/>
</dbReference>
<dbReference type="InterPro" id="IPR054514">
    <property type="entry name" value="RhiE-like_linker"/>
</dbReference>
<evidence type="ECO:0000256" key="3">
    <source>
        <dbReference type="ARBA" id="ARBA00022450"/>
    </source>
</evidence>
<reference evidence="13 14" key="1">
    <citation type="journal article" date="2021" name="Phytopathology">
        <title>Complete genome sequence of Ralstonia syzygii subsp. indonesiensis strain LLRS-1, isolated from wilted tobacco in China.</title>
        <authorList>
            <person name="Lu C.H."/>
            <person name="Li J.Y."/>
            <person name="Mi M.G."/>
            <person name="Lin Z.L."/>
            <person name="Jiang N."/>
            <person name="Gai X."/>
            <person name="Ma J.H."/>
            <person name="Lei L.P."/>
            <person name="Xia Z.Y."/>
        </authorList>
    </citation>
    <scope>NUCLEOTIDE SEQUENCE [LARGE SCALE GENOMIC DNA]</scope>
    <source>
        <strain evidence="13 14">LLRS-1</strain>
    </source>
</reference>
<dbReference type="InterPro" id="IPR013968">
    <property type="entry name" value="PKS_KR"/>
</dbReference>
<keyword evidence="7" id="KW-0677">Repeat</keyword>
<feature type="domain" description="PKS/mFAS DH" evidence="12">
    <location>
        <begin position="641"/>
        <end position="930"/>
    </location>
</feature>
<keyword evidence="5" id="KW-0597">Phosphoprotein</keyword>
<evidence type="ECO:0000313" key="13">
    <source>
        <dbReference type="EMBL" id="QUP56027.1"/>
    </source>
</evidence>
<dbReference type="PROSITE" id="PS00012">
    <property type="entry name" value="PHOSPHOPANTETHEINE"/>
    <property type="match status" value="1"/>
</dbReference>
<accession>A0ABX7ZM11</accession>
<dbReference type="SMART" id="SM00823">
    <property type="entry name" value="PKS_PP"/>
    <property type="match status" value="2"/>
</dbReference>
<evidence type="ECO:0000256" key="6">
    <source>
        <dbReference type="ARBA" id="ARBA00022679"/>
    </source>
</evidence>
<dbReference type="InterPro" id="IPR036736">
    <property type="entry name" value="ACP-like_sf"/>
</dbReference>
<dbReference type="Pfam" id="PF22336">
    <property type="entry name" value="RhiE-like_linker"/>
    <property type="match status" value="2"/>
</dbReference>
<dbReference type="InterPro" id="IPR042104">
    <property type="entry name" value="PKS_dehydratase_sf"/>
</dbReference>
<keyword evidence="14" id="KW-1185">Reference proteome</keyword>
<dbReference type="Pfam" id="PF21089">
    <property type="entry name" value="PKS_DH_N"/>
    <property type="match status" value="1"/>
</dbReference>
<dbReference type="Gene3D" id="3.40.47.10">
    <property type="match status" value="2"/>
</dbReference>
<feature type="domain" description="Carrier" evidence="10">
    <location>
        <begin position="2200"/>
        <end position="2277"/>
    </location>
</feature>
<dbReference type="PROSITE" id="PS00606">
    <property type="entry name" value="KS3_1"/>
    <property type="match status" value="1"/>
</dbReference>
<keyword evidence="6" id="KW-0808">Transferase</keyword>
<dbReference type="Pfam" id="PF00975">
    <property type="entry name" value="Thioesterase"/>
    <property type="match status" value="1"/>
</dbReference>
<dbReference type="InterPro" id="IPR049900">
    <property type="entry name" value="PKS_mFAS_DH"/>
</dbReference>
<evidence type="ECO:0000256" key="4">
    <source>
        <dbReference type="ARBA" id="ARBA00022490"/>
    </source>
</evidence>
<dbReference type="Pfam" id="PF00550">
    <property type="entry name" value="PP-binding"/>
    <property type="match status" value="2"/>
</dbReference>
<dbReference type="InterPro" id="IPR014031">
    <property type="entry name" value="Ketoacyl_synth_C"/>
</dbReference>
<dbReference type="InterPro" id="IPR049552">
    <property type="entry name" value="PKS_DH_N"/>
</dbReference>
<comment type="pathway">
    <text evidence="2">Antibiotic biosynthesis.</text>
</comment>